<dbReference type="PANTHER" id="PTHR43792">
    <property type="entry name" value="GNAT FAMILY, PUTATIVE (AFU_ORTHOLOGUE AFUA_3G00765)-RELATED-RELATED"/>
    <property type="match status" value="1"/>
</dbReference>
<feature type="domain" description="N-acetyltransferase" evidence="1">
    <location>
        <begin position="14"/>
        <end position="181"/>
    </location>
</feature>
<dbReference type="Pfam" id="PF13302">
    <property type="entry name" value="Acetyltransf_3"/>
    <property type="match status" value="1"/>
</dbReference>
<evidence type="ECO:0000313" key="2">
    <source>
        <dbReference type="EMBL" id="TGD77683.1"/>
    </source>
</evidence>
<accession>A0A4Z0MD65</accession>
<keyword evidence="3" id="KW-1185">Reference proteome</keyword>
<dbReference type="Proteomes" id="UP000298284">
    <property type="component" value="Unassembled WGS sequence"/>
</dbReference>
<dbReference type="RefSeq" id="WP_135532869.1">
    <property type="nucleotide sequence ID" value="NZ_SRKZ01000008.1"/>
</dbReference>
<dbReference type="InterPro" id="IPR000182">
    <property type="entry name" value="GNAT_dom"/>
</dbReference>
<dbReference type="PROSITE" id="PS51186">
    <property type="entry name" value="GNAT"/>
    <property type="match status" value="1"/>
</dbReference>
<dbReference type="SUPFAM" id="SSF55729">
    <property type="entry name" value="Acyl-CoA N-acyltransferases (Nat)"/>
    <property type="match status" value="1"/>
</dbReference>
<dbReference type="InterPro" id="IPR016181">
    <property type="entry name" value="Acyl_CoA_acyltransferase"/>
</dbReference>
<dbReference type="PANTHER" id="PTHR43792:SF1">
    <property type="entry name" value="N-ACETYLTRANSFERASE DOMAIN-CONTAINING PROTEIN"/>
    <property type="match status" value="1"/>
</dbReference>
<dbReference type="CDD" id="cd04301">
    <property type="entry name" value="NAT_SF"/>
    <property type="match status" value="1"/>
</dbReference>
<protein>
    <submittedName>
        <fullName evidence="2">N-acetyltransferase</fullName>
    </submittedName>
</protein>
<dbReference type="Gene3D" id="3.40.630.30">
    <property type="match status" value="1"/>
</dbReference>
<evidence type="ECO:0000313" key="3">
    <source>
        <dbReference type="Proteomes" id="UP000298284"/>
    </source>
</evidence>
<name>A0A4Z0MD65_9BACT</name>
<gene>
    <name evidence="2" type="ORF">EU557_23210</name>
</gene>
<sequence>MMDMPRFSVSYGRIRLRPLLPTDHPSFATYRADPQVARYQGFAPYTAADAAAFIEANAQTPIPPEPGQWVQLALTRAADGVLLGDCALHRQAAEPRFGEFGITLAPAWQGQGYAREAVLALLGYCFEELVLHRVLALTDVRNQGCVHLLESVGMRREAHFQHNGWYKGEWCDELQYALLATEWAQRSTPASPDEKIGAPNP</sequence>
<dbReference type="EMBL" id="SRKZ01000008">
    <property type="protein sequence ID" value="TGD77683.1"/>
    <property type="molecule type" value="Genomic_DNA"/>
</dbReference>
<reference evidence="2 3" key="1">
    <citation type="submission" date="2019-04" db="EMBL/GenBank/DDBJ databases">
        <authorList>
            <person name="Feng G."/>
            <person name="Zhang J."/>
            <person name="Zhu H."/>
        </authorList>
    </citation>
    <scope>NUCLEOTIDE SEQUENCE [LARGE SCALE GENOMIC DNA]</scope>
    <source>
        <strain evidence="2 3">JCM 19491</strain>
    </source>
</reference>
<evidence type="ECO:0000259" key="1">
    <source>
        <dbReference type="PROSITE" id="PS51186"/>
    </source>
</evidence>
<proteinExistence type="predicted"/>
<keyword evidence="2" id="KW-0808">Transferase</keyword>
<organism evidence="2 3">
    <name type="scientific">Hymenobacter wooponensis</name>
    <dbReference type="NCBI Taxonomy" id="1525360"/>
    <lineage>
        <taxon>Bacteria</taxon>
        <taxon>Pseudomonadati</taxon>
        <taxon>Bacteroidota</taxon>
        <taxon>Cytophagia</taxon>
        <taxon>Cytophagales</taxon>
        <taxon>Hymenobacteraceae</taxon>
        <taxon>Hymenobacter</taxon>
    </lineage>
</organism>
<dbReference type="OrthoDB" id="9788916at2"/>
<comment type="caution">
    <text evidence="2">The sequence shown here is derived from an EMBL/GenBank/DDBJ whole genome shotgun (WGS) entry which is preliminary data.</text>
</comment>
<dbReference type="InterPro" id="IPR051531">
    <property type="entry name" value="N-acetyltransferase"/>
</dbReference>
<dbReference type="GO" id="GO:0016747">
    <property type="term" value="F:acyltransferase activity, transferring groups other than amino-acyl groups"/>
    <property type="evidence" value="ECO:0007669"/>
    <property type="project" value="InterPro"/>
</dbReference>
<dbReference type="AlphaFoldDB" id="A0A4Z0MD65"/>